<reference evidence="3 4" key="1">
    <citation type="submission" date="2020-01" db="EMBL/GenBank/DDBJ databases">
        <authorList>
            <person name="Gupta K D."/>
        </authorList>
    </citation>
    <scope>NUCLEOTIDE SEQUENCE [LARGE SCALE GENOMIC DNA]</scope>
</reference>
<evidence type="ECO:0000256" key="2">
    <source>
        <dbReference type="SAM" id="Phobius"/>
    </source>
</evidence>
<feature type="transmembrane region" description="Helical" evidence="2">
    <location>
        <begin position="56"/>
        <end position="78"/>
    </location>
</feature>
<accession>A0A8S0WJU4</accession>
<evidence type="ECO:0000313" key="3">
    <source>
        <dbReference type="EMBL" id="CAA7264023.1"/>
    </source>
</evidence>
<protein>
    <submittedName>
        <fullName evidence="3">Uncharacterized protein</fullName>
    </submittedName>
</protein>
<evidence type="ECO:0000313" key="4">
    <source>
        <dbReference type="Proteomes" id="UP000467700"/>
    </source>
</evidence>
<gene>
    <name evidence="3" type="ORF">AAE3_LOCUS6178</name>
</gene>
<dbReference type="AlphaFoldDB" id="A0A8S0WJU4"/>
<dbReference type="OrthoDB" id="3366475at2759"/>
<keyword evidence="2" id="KW-0472">Membrane</keyword>
<dbReference type="EMBL" id="CACVBS010000042">
    <property type="protein sequence ID" value="CAA7264023.1"/>
    <property type="molecule type" value="Genomic_DNA"/>
</dbReference>
<keyword evidence="2" id="KW-0812">Transmembrane</keyword>
<sequence>MSNMTAETTTATTGLTDANAPISKFIPYITRGFTILVSTSKFLLSSLRPVLLLSPLPVLLYLFAPVTVFLDILATVFVRSPYRIVSYLLDALFPLYVFCGVACITGGVLGLAGRLLCRVILNAVQLRSEDQETTVAGAGEVRIKNVPEEGRKREKGKRVDRERVKFES</sequence>
<evidence type="ECO:0000256" key="1">
    <source>
        <dbReference type="SAM" id="MobiDB-lite"/>
    </source>
</evidence>
<organism evidence="3 4">
    <name type="scientific">Cyclocybe aegerita</name>
    <name type="common">Black poplar mushroom</name>
    <name type="synonym">Agrocybe aegerita</name>
    <dbReference type="NCBI Taxonomy" id="1973307"/>
    <lineage>
        <taxon>Eukaryota</taxon>
        <taxon>Fungi</taxon>
        <taxon>Dikarya</taxon>
        <taxon>Basidiomycota</taxon>
        <taxon>Agaricomycotina</taxon>
        <taxon>Agaricomycetes</taxon>
        <taxon>Agaricomycetidae</taxon>
        <taxon>Agaricales</taxon>
        <taxon>Agaricineae</taxon>
        <taxon>Bolbitiaceae</taxon>
        <taxon>Cyclocybe</taxon>
    </lineage>
</organism>
<name>A0A8S0WJU4_CYCAE</name>
<dbReference type="Proteomes" id="UP000467700">
    <property type="component" value="Unassembled WGS sequence"/>
</dbReference>
<keyword evidence="4" id="KW-1185">Reference proteome</keyword>
<comment type="caution">
    <text evidence="3">The sequence shown here is derived from an EMBL/GenBank/DDBJ whole genome shotgun (WGS) entry which is preliminary data.</text>
</comment>
<feature type="region of interest" description="Disordered" evidence="1">
    <location>
        <begin position="149"/>
        <end position="168"/>
    </location>
</feature>
<proteinExistence type="predicted"/>
<keyword evidence="2" id="KW-1133">Transmembrane helix</keyword>
<feature type="transmembrane region" description="Helical" evidence="2">
    <location>
        <begin position="93"/>
        <end position="117"/>
    </location>
</feature>